<dbReference type="Pfam" id="PF25173">
    <property type="entry name" value="Beta-prop_WDR3_1st"/>
    <property type="match status" value="1"/>
</dbReference>
<keyword evidence="7" id="KW-1185">Reference proteome</keyword>
<keyword evidence="4" id="KW-0812">Transmembrane</keyword>
<dbReference type="InterPro" id="IPR000719">
    <property type="entry name" value="Prot_kinase_dom"/>
</dbReference>
<reference evidence="6 7" key="1">
    <citation type="submission" date="2015-02" db="EMBL/GenBank/DDBJ databases">
        <title>Draft genome of a novel marine cyanobacterium (Chroococcales) isolated from South Atlantic Ocean.</title>
        <authorList>
            <person name="Rigonato J."/>
            <person name="Alvarenga D.O."/>
            <person name="Branco L.H."/>
            <person name="Varani A.M."/>
            <person name="Brandini F.P."/>
            <person name="Fiore M.F."/>
        </authorList>
    </citation>
    <scope>NUCLEOTIDE SEQUENCE [LARGE SCALE GENOMIC DNA]</scope>
    <source>
        <strain evidence="6 7">CENA595</strain>
    </source>
</reference>
<sequence>MLGKLLQGRYQIIGILSAGGFCQTYLAKDIAIADSPTCVVKHLKYSAQSSISLPSLSELLDREAEALKKLGKYDRVPQLLAHFEEKQEYYLVQELIEGYPLTDELNPEQLWSEHQVIYFLQEVLTILEYIHSHGLIHRDIKPSNLIRRRHDNKLVLIDFGAVKQAWTQVITEGGKTSTKFAFGVAATIAIGTPGYTPPEQERGIPRPNSDIYALGAIAIQALTGLAPTQLLEDNNTGEILWRHYREVSPRLAEIISKMVRYHFKERYQSATEVKQDLQLLLKPQIPQIATIPTKVVTKQNYSRQLYNSKVAIAMVAGVALVLTAIAGGYYLLKPTAPASEQKQYSLFTTNRHSPFAKIFLAKTLSAHSQPVWSTAISANGQILASGSQDNTIKVWAINSQQPIYTLLGHKDTVRSLAISADGRILASGSGDTTVKLWNLQTGKQFGTLQGHNSPVWSIAMKRDGQTLVSACEDGTINIWNLRTGALREIKAAHSSRIFSVALSPDEQTIATGSKDKTIKIWHLPTGKLIRTINGHTNAVRDVLFNPNGKELVSASWDKTIKVWDWQTGKQLLVLKGHSDRIVSVTFSANGQNLVSASIDKTIKIWDIHTGKMLQSLPGHSDWVLSLVSDPTGQTLVSSSKDKTIKIWQREM</sequence>
<protein>
    <submittedName>
        <fullName evidence="6">Serine/threonine protein kinase</fullName>
    </submittedName>
</protein>
<evidence type="ECO:0000256" key="1">
    <source>
        <dbReference type="ARBA" id="ARBA00022574"/>
    </source>
</evidence>
<dbReference type="InterPro" id="IPR011009">
    <property type="entry name" value="Kinase-like_dom_sf"/>
</dbReference>
<dbReference type="Proteomes" id="UP000032452">
    <property type="component" value="Unassembled WGS sequence"/>
</dbReference>
<feature type="repeat" description="WD" evidence="3">
    <location>
        <begin position="616"/>
        <end position="651"/>
    </location>
</feature>
<accession>A0A0D8ZTH6</accession>
<dbReference type="EMBL" id="JYON01000009">
    <property type="protein sequence ID" value="KJH71759.1"/>
    <property type="molecule type" value="Genomic_DNA"/>
</dbReference>
<dbReference type="InterPro" id="IPR036322">
    <property type="entry name" value="WD40_repeat_dom_sf"/>
</dbReference>
<dbReference type="RefSeq" id="WP_045054561.1">
    <property type="nucleotide sequence ID" value="NZ_CAWMDP010000042.1"/>
</dbReference>
<dbReference type="InterPro" id="IPR015943">
    <property type="entry name" value="WD40/YVTN_repeat-like_dom_sf"/>
</dbReference>
<dbReference type="OrthoDB" id="530825at2"/>
<dbReference type="InterPro" id="IPR019775">
    <property type="entry name" value="WD40_repeat_CS"/>
</dbReference>
<keyword evidence="4" id="KW-1133">Transmembrane helix</keyword>
<dbReference type="PANTHER" id="PTHR19848:SF8">
    <property type="entry name" value="F-BOX AND WD REPEAT DOMAIN CONTAINING 7"/>
    <property type="match status" value="1"/>
</dbReference>
<dbReference type="InterPro" id="IPR001680">
    <property type="entry name" value="WD40_rpt"/>
</dbReference>
<dbReference type="AlphaFoldDB" id="A0A0D8ZTH6"/>
<dbReference type="Gene3D" id="2.130.10.10">
    <property type="entry name" value="YVTN repeat-like/Quinoprotein amine dehydrogenase"/>
    <property type="match status" value="2"/>
</dbReference>
<evidence type="ECO:0000259" key="5">
    <source>
        <dbReference type="PROSITE" id="PS50011"/>
    </source>
</evidence>
<dbReference type="Gene3D" id="1.10.510.10">
    <property type="entry name" value="Transferase(Phosphotransferase) domain 1"/>
    <property type="match status" value="1"/>
</dbReference>
<dbReference type="CDD" id="cd00200">
    <property type="entry name" value="WD40"/>
    <property type="match status" value="1"/>
</dbReference>
<feature type="repeat" description="WD" evidence="3">
    <location>
        <begin position="406"/>
        <end position="447"/>
    </location>
</feature>
<feature type="repeat" description="WD" evidence="3">
    <location>
        <begin position="490"/>
        <end position="531"/>
    </location>
</feature>
<dbReference type="CDD" id="cd14014">
    <property type="entry name" value="STKc_PknB_like"/>
    <property type="match status" value="1"/>
</dbReference>
<keyword evidence="2" id="KW-0677">Repeat</keyword>
<keyword evidence="4" id="KW-0472">Membrane</keyword>
<feature type="repeat" description="WD" evidence="3">
    <location>
        <begin position="364"/>
        <end position="405"/>
    </location>
</feature>
<dbReference type="PROSITE" id="PS50011">
    <property type="entry name" value="PROTEIN_KINASE_DOM"/>
    <property type="match status" value="1"/>
</dbReference>
<proteinExistence type="predicted"/>
<evidence type="ECO:0000313" key="6">
    <source>
        <dbReference type="EMBL" id="KJH71759.1"/>
    </source>
</evidence>
<feature type="domain" description="Protein kinase" evidence="5">
    <location>
        <begin position="10"/>
        <end position="281"/>
    </location>
</feature>
<dbReference type="GO" id="GO:0005524">
    <property type="term" value="F:ATP binding"/>
    <property type="evidence" value="ECO:0007669"/>
    <property type="project" value="InterPro"/>
</dbReference>
<dbReference type="Gene3D" id="3.30.200.20">
    <property type="entry name" value="Phosphorylase Kinase, domain 1"/>
    <property type="match status" value="1"/>
</dbReference>
<keyword evidence="1 3" id="KW-0853">WD repeat</keyword>
<evidence type="ECO:0000256" key="2">
    <source>
        <dbReference type="ARBA" id="ARBA00022737"/>
    </source>
</evidence>
<dbReference type="PROSITE" id="PS50082">
    <property type="entry name" value="WD_REPEATS_2"/>
    <property type="match status" value="7"/>
</dbReference>
<keyword evidence="6" id="KW-0808">Transferase</keyword>
<evidence type="ECO:0000256" key="3">
    <source>
        <dbReference type="PROSITE-ProRule" id="PRU00221"/>
    </source>
</evidence>
<dbReference type="PATRIC" id="fig|1618023.3.peg.3802"/>
<dbReference type="GO" id="GO:0004674">
    <property type="term" value="F:protein serine/threonine kinase activity"/>
    <property type="evidence" value="ECO:0007669"/>
    <property type="project" value="UniProtKB-KW"/>
</dbReference>
<dbReference type="Pfam" id="PF00069">
    <property type="entry name" value="Pkinase"/>
    <property type="match status" value="1"/>
</dbReference>
<feature type="repeat" description="WD" evidence="3">
    <location>
        <begin position="532"/>
        <end position="573"/>
    </location>
</feature>
<dbReference type="SUPFAM" id="SSF50978">
    <property type="entry name" value="WD40 repeat-like"/>
    <property type="match status" value="1"/>
</dbReference>
<gene>
    <name evidence="6" type="ORF">UH38_10200</name>
</gene>
<keyword evidence="6" id="KW-0418">Kinase</keyword>
<feature type="transmembrane region" description="Helical" evidence="4">
    <location>
        <begin position="310"/>
        <end position="332"/>
    </location>
</feature>
<dbReference type="PANTHER" id="PTHR19848">
    <property type="entry name" value="WD40 REPEAT PROTEIN"/>
    <property type="match status" value="1"/>
</dbReference>
<evidence type="ECO:0000256" key="4">
    <source>
        <dbReference type="SAM" id="Phobius"/>
    </source>
</evidence>
<dbReference type="PRINTS" id="PR00320">
    <property type="entry name" value="GPROTEINBRPT"/>
</dbReference>
<feature type="repeat" description="WD" evidence="3">
    <location>
        <begin position="574"/>
        <end position="615"/>
    </location>
</feature>
<keyword evidence="6" id="KW-0723">Serine/threonine-protein kinase</keyword>
<name>A0A0D8ZTH6_9CYAN</name>
<dbReference type="SUPFAM" id="SSF56112">
    <property type="entry name" value="Protein kinase-like (PK-like)"/>
    <property type="match status" value="1"/>
</dbReference>
<dbReference type="InterPro" id="IPR020472">
    <property type="entry name" value="WD40_PAC1"/>
</dbReference>
<evidence type="ECO:0000313" key="7">
    <source>
        <dbReference type="Proteomes" id="UP000032452"/>
    </source>
</evidence>
<dbReference type="SMART" id="SM00320">
    <property type="entry name" value="WD40"/>
    <property type="match status" value="7"/>
</dbReference>
<dbReference type="Pfam" id="PF00400">
    <property type="entry name" value="WD40"/>
    <property type="match status" value="2"/>
</dbReference>
<organism evidence="6 7">
    <name type="scientific">Aliterella atlantica CENA595</name>
    <dbReference type="NCBI Taxonomy" id="1618023"/>
    <lineage>
        <taxon>Bacteria</taxon>
        <taxon>Bacillati</taxon>
        <taxon>Cyanobacteriota</taxon>
        <taxon>Cyanophyceae</taxon>
        <taxon>Chroococcidiopsidales</taxon>
        <taxon>Aliterellaceae</taxon>
        <taxon>Aliterella</taxon>
    </lineage>
</organism>
<feature type="repeat" description="WD" evidence="3">
    <location>
        <begin position="448"/>
        <end position="489"/>
    </location>
</feature>
<comment type="caution">
    <text evidence="6">The sequence shown here is derived from an EMBL/GenBank/DDBJ whole genome shotgun (WGS) entry which is preliminary data.</text>
</comment>
<dbReference type="STRING" id="1618023.UH38_10200"/>
<dbReference type="PROSITE" id="PS50294">
    <property type="entry name" value="WD_REPEATS_REGION"/>
    <property type="match status" value="7"/>
</dbReference>
<dbReference type="PROSITE" id="PS00678">
    <property type="entry name" value="WD_REPEATS_1"/>
    <property type="match status" value="3"/>
</dbReference>
<dbReference type="SMART" id="SM00220">
    <property type="entry name" value="S_TKc"/>
    <property type="match status" value="1"/>
</dbReference>